<keyword evidence="4" id="KW-0378">Hydrolase</keyword>
<keyword evidence="4" id="KW-0255">Endonuclease</keyword>
<name>A0ABU3MWQ4_9BURK</name>
<gene>
    <name evidence="4" type="ORF">OYC61_013975</name>
</gene>
<dbReference type="Pfam" id="PF05876">
    <property type="entry name" value="GpA_ATPase"/>
    <property type="match status" value="1"/>
</dbReference>
<dbReference type="PANTHER" id="PTHR34413:SF2">
    <property type="entry name" value="PROPHAGE TAIL FIBER ASSEMBLY PROTEIN HOMOLOG TFAE-RELATED"/>
    <property type="match status" value="1"/>
</dbReference>
<comment type="caution">
    <text evidence="4">The sequence shown here is derived from an EMBL/GenBank/DDBJ whole genome shotgun (WGS) entry which is preliminary data.</text>
</comment>
<dbReference type="PANTHER" id="PTHR34413">
    <property type="entry name" value="PROPHAGE TAIL FIBER ASSEMBLY PROTEIN HOMOLOG TFAE-RELATED-RELATED"/>
    <property type="match status" value="1"/>
</dbReference>
<dbReference type="GO" id="GO:0004519">
    <property type="term" value="F:endonuclease activity"/>
    <property type="evidence" value="ECO:0007669"/>
    <property type="project" value="UniProtKB-KW"/>
</dbReference>
<dbReference type="RefSeq" id="WP_268380471.1">
    <property type="nucleotide sequence ID" value="NZ_JAPQTC020000004.1"/>
</dbReference>
<accession>A0ABU3MWQ4</accession>
<feature type="compositionally biased region" description="Polar residues" evidence="1">
    <location>
        <begin position="675"/>
        <end position="685"/>
    </location>
</feature>
<dbReference type="EMBL" id="JAPQTC020000004">
    <property type="protein sequence ID" value="MDT8505408.1"/>
    <property type="molecule type" value="Genomic_DNA"/>
</dbReference>
<dbReference type="InterPro" id="IPR008866">
    <property type="entry name" value="Phage_lambda_GpA-like"/>
</dbReference>
<reference evidence="4" key="1">
    <citation type="submission" date="2023-08" db="EMBL/GenBank/DDBJ databases">
        <title>Study of Resistomes in environmental pathogenic environmental.</title>
        <authorList>
            <person name="Bhattacharjee A."/>
            <person name="Singh A.K."/>
        </authorList>
    </citation>
    <scope>NUCLEOTIDE SEQUENCE</scope>
    <source>
        <strain evidence="4">S1</strain>
    </source>
</reference>
<keyword evidence="5" id="KW-1185">Reference proteome</keyword>
<dbReference type="InterPro" id="IPR051220">
    <property type="entry name" value="TFA_Chaperone"/>
</dbReference>
<evidence type="ECO:0000256" key="1">
    <source>
        <dbReference type="SAM" id="MobiDB-lite"/>
    </source>
</evidence>
<dbReference type="InterPro" id="IPR046453">
    <property type="entry name" value="GpA_ATPase"/>
</dbReference>
<evidence type="ECO:0000313" key="5">
    <source>
        <dbReference type="Proteomes" id="UP001074635"/>
    </source>
</evidence>
<feature type="region of interest" description="Disordered" evidence="1">
    <location>
        <begin position="633"/>
        <end position="685"/>
    </location>
</feature>
<dbReference type="HAMAP" id="MF_04144">
    <property type="entry name" value="TERL_LAMBDA"/>
    <property type="match status" value="1"/>
</dbReference>
<dbReference type="InterPro" id="IPR046454">
    <property type="entry name" value="GpA_endonuclease"/>
</dbReference>
<keyword evidence="4" id="KW-0540">Nuclease</keyword>
<proteinExistence type="inferred from homology"/>
<dbReference type="Proteomes" id="UP001074635">
    <property type="component" value="Unassembled WGS sequence"/>
</dbReference>
<feature type="domain" description="Terminase large subunit GpA endonuclease" evidence="3">
    <location>
        <begin position="321"/>
        <end position="618"/>
    </location>
</feature>
<evidence type="ECO:0000313" key="4">
    <source>
        <dbReference type="EMBL" id="MDT8505408.1"/>
    </source>
</evidence>
<feature type="domain" description="Phage terminase large subunit GpA ATPase" evidence="2">
    <location>
        <begin position="48"/>
        <end position="293"/>
    </location>
</feature>
<organism evidence="4 5">
    <name type="scientific">Alcaligenes nematophilus</name>
    <dbReference type="NCBI Taxonomy" id="2994643"/>
    <lineage>
        <taxon>Bacteria</taxon>
        <taxon>Pseudomonadati</taxon>
        <taxon>Pseudomonadota</taxon>
        <taxon>Betaproteobacteria</taxon>
        <taxon>Burkholderiales</taxon>
        <taxon>Alcaligenaceae</taxon>
        <taxon>Alcaligenes</taxon>
    </lineage>
</organism>
<protein>
    <submittedName>
        <fullName evidence="4">Terminase gpA endonuclease subunit</fullName>
    </submittedName>
</protein>
<sequence length="685" mass="77377">MLVTQNRAAIARALRRGLAGFAAQEPISLREWAESHFYLSAESSYVEQRWEAWPFQRGILACIGSDDVHEVDVIKSARVGYTKILLAAVGYFAEHRRRNQVLWQPTDSARDEFVKTELDTMIRDVSVLHPIFPMREARHKDNTLLVKKFIGSMLHLRGGKSADNYRRLSVSVGYLDEFSSFDSNIDGEGDPGKLALKRLEGATFPKLVVGSTPKIKGLCLMEKRAEGADARYTYHIPCAHCDELHDLEWGGKGEPHGFKWVDGDPETVRHLCPHCGALATQGEYLAAAERGIWVGNDGTTIDQDGVFRDSEGNLIQPHLRVAFHVWTAYSPLVSWSKIVKEFLEAHEKASTGEDEELRTFWNTTLGRTWEGEIERMESDELQRRAEVEGYRSPGLDDGLVPKRCMLLLAGADIQGNRIEVGVWGVGKGGEMWVVDHQILFGNPSEDEVWTRLDELLFERRYLHDGGQQMPIYATAIDTGGHHSHAVYEYARKNRARRVYAIRGRPTGEKHIKDGVTQVDIDWRGKRVKKGVRLWYVGTNMAKDLLFGRLQVEEPGRGYVHLAADMSQEWFRQFAAEVRAVRRTAFGSRSVWTPIRKRNEVLDCCVYALWLEAHLELARKTDKWWANFAEKLGVDEPGDDPGPTETPQKTPATAGVSVSKPRTQPATGVRRAAVRTGSSSYLRSRR</sequence>
<evidence type="ECO:0000259" key="2">
    <source>
        <dbReference type="Pfam" id="PF05876"/>
    </source>
</evidence>
<dbReference type="Pfam" id="PF20454">
    <property type="entry name" value="GpA_nuclease"/>
    <property type="match status" value="1"/>
</dbReference>
<evidence type="ECO:0000259" key="3">
    <source>
        <dbReference type="Pfam" id="PF20454"/>
    </source>
</evidence>